<proteinExistence type="predicted"/>
<dbReference type="Proteomes" id="UP000053240">
    <property type="component" value="Unassembled WGS sequence"/>
</dbReference>
<evidence type="ECO:0000313" key="2">
    <source>
        <dbReference type="EMBL" id="KPJ10697.1"/>
    </source>
</evidence>
<feature type="region of interest" description="Disordered" evidence="1">
    <location>
        <begin position="33"/>
        <end position="58"/>
    </location>
</feature>
<organism evidence="2 3">
    <name type="scientific">Papilio machaon</name>
    <name type="common">Old World swallowtail butterfly</name>
    <dbReference type="NCBI Taxonomy" id="76193"/>
    <lineage>
        <taxon>Eukaryota</taxon>
        <taxon>Metazoa</taxon>
        <taxon>Ecdysozoa</taxon>
        <taxon>Arthropoda</taxon>
        <taxon>Hexapoda</taxon>
        <taxon>Insecta</taxon>
        <taxon>Pterygota</taxon>
        <taxon>Neoptera</taxon>
        <taxon>Endopterygota</taxon>
        <taxon>Lepidoptera</taxon>
        <taxon>Glossata</taxon>
        <taxon>Ditrysia</taxon>
        <taxon>Papilionoidea</taxon>
        <taxon>Papilionidae</taxon>
        <taxon>Papilioninae</taxon>
        <taxon>Papilio</taxon>
    </lineage>
</organism>
<protein>
    <submittedName>
        <fullName evidence="2">Uncharacterized protein</fullName>
    </submittedName>
</protein>
<evidence type="ECO:0000256" key="1">
    <source>
        <dbReference type="SAM" id="MobiDB-lite"/>
    </source>
</evidence>
<gene>
    <name evidence="2" type="ORF">RR48_02965</name>
</gene>
<reference evidence="2 3" key="1">
    <citation type="journal article" date="2015" name="Nat. Commun.">
        <title>Outbred genome sequencing and CRISPR/Cas9 gene editing in butterflies.</title>
        <authorList>
            <person name="Li X."/>
            <person name="Fan D."/>
            <person name="Zhang W."/>
            <person name="Liu G."/>
            <person name="Zhang L."/>
            <person name="Zhao L."/>
            <person name="Fang X."/>
            <person name="Chen L."/>
            <person name="Dong Y."/>
            <person name="Chen Y."/>
            <person name="Ding Y."/>
            <person name="Zhao R."/>
            <person name="Feng M."/>
            <person name="Zhu Y."/>
            <person name="Feng Y."/>
            <person name="Jiang X."/>
            <person name="Zhu D."/>
            <person name="Xiang H."/>
            <person name="Feng X."/>
            <person name="Li S."/>
            <person name="Wang J."/>
            <person name="Zhang G."/>
            <person name="Kronforst M.R."/>
            <person name="Wang W."/>
        </authorList>
    </citation>
    <scope>NUCLEOTIDE SEQUENCE [LARGE SCALE GENOMIC DNA]</scope>
    <source>
        <strain evidence="2">Ya'a_city_454_Pm</strain>
        <tissue evidence="2">Whole body</tissue>
    </source>
</reference>
<keyword evidence="3" id="KW-1185">Reference proteome</keyword>
<dbReference type="AlphaFoldDB" id="A0A0N1I620"/>
<dbReference type="EMBL" id="KQ460938">
    <property type="protein sequence ID" value="KPJ10697.1"/>
    <property type="molecule type" value="Genomic_DNA"/>
</dbReference>
<evidence type="ECO:0000313" key="3">
    <source>
        <dbReference type="Proteomes" id="UP000053240"/>
    </source>
</evidence>
<sequence length="89" mass="9860">MFAWRGRVVAGLEVRGKGSALISRTRRIPHFSVPNSNTAVANSCPPSPQQRGTHISTHTDKKLQVLWDLLRRNRDTGPGTGSRHVIVHN</sequence>
<name>A0A0N1I620_PAPMA</name>
<dbReference type="InParanoid" id="A0A0N1I620"/>
<accession>A0A0N1I620</accession>